<dbReference type="SMART" id="SM00448">
    <property type="entry name" value="REC"/>
    <property type="match status" value="1"/>
</dbReference>
<dbReference type="AlphaFoldDB" id="A0A1C3SLF0"/>
<dbReference type="InterPro" id="IPR000792">
    <property type="entry name" value="Tscrpt_reg_LuxR_C"/>
</dbReference>
<evidence type="ECO:0000256" key="3">
    <source>
        <dbReference type="ARBA" id="ARBA00023125"/>
    </source>
</evidence>
<dbReference type="Pfam" id="PF00072">
    <property type="entry name" value="Response_reg"/>
    <property type="match status" value="1"/>
</dbReference>
<evidence type="ECO:0000256" key="4">
    <source>
        <dbReference type="ARBA" id="ARBA00023163"/>
    </source>
</evidence>
<protein>
    <submittedName>
        <fullName evidence="9">Response regulator transcription factor</fullName>
    </submittedName>
</protein>
<dbReference type="PROSITE" id="PS50043">
    <property type="entry name" value="HTH_LUXR_2"/>
    <property type="match status" value="1"/>
</dbReference>
<dbReference type="InterPro" id="IPR058245">
    <property type="entry name" value="NreC/VraR/RcsB-like_REC"/>
</dbReference>
<reference evidence="11" key="4">
    <citation type="submission" date="2023-07" db="EMBL/GenBank/DDBJ databases">
        <title>Streptococcus macedonicus and Acinetobacter baumannii: co-inhabitants of the cheese production environment.</title>
        <authorList>
            <person name="Johnson J."/>
            <person name="Curtin C."/>
            <person name="Waite-Cusic J."/>
        </authorList>
    </citation>
    <scope>NUCLEOTIDE SEQUENCE [LARGE SCALE GENOMIC DNA]</scope>
    <source>
        <strain evidence="11">E28</strain>
    </source>
</reference>
<dbReference type="PANTHER" id="PTHR43214">
    <property type="entry name" value="TWO-COMPONENT RESPONSE REGULATOR"/>
    <property type="match status" value="1"/>
</dbReference>
<dbReference type="Proteomes" id="UP001156410">
    <property type="component" value="Chromosome"/>
</dbReference>
<dbReference type="InterPro" id="IPR016032">
    <property type="entry name" value="Sig_transdc_resp-reg_C-effctor"/>
</dbReference>
<dbReference type="GO" id="GO:0006355">
    <property type="term" value="P:regulation of DNA-templated transcription"/>
    <property type="evidence" value="ECO:0007669"/>
    <property type="project" value="InterPro"/>
</dbReference>
<dbReference type="CDD" id="cd06170">
    <property type="entry name" value="LuxR_C_like"/>
    <property type="match status" value="1"/>
</dbReference>
<dbReference type="CDD" id="cd17535">
    <property type="entry name" value="REC_NarL-like"/>
    <property type="match status" value="1"/>
</dbReference>
<sequence length="207" mass="23330">MKHITIVDDHPIVREGLANIIEIADDLTVVATASNGQEALEKLAALTRQPDLILVDLQMPEMSGKKLLEKLPMLSNVLIFSTEIDGEFAQHFIQKGVRGYLLKDEDPTDIVNHIQKLLADDSYIAISSEVLTASFQHRQNEENVPTNTEQQKQLLQMVAEGLTNKEIAAQLFVTDRTVKNYLTELYEIFQVNNRAHAIAYAIRHNLI</sequence>
<gene>
    <name evidence="9" type="ORF">OQG81_00385</name>
    <name evidence="8" type="ORF">OQH01_07425</name>
</gene>
<name>A0A1C3SLF0_STRMC</name>
<keyword evidence="2" id="KW-0805">Transcription regulation</keyword>
<dbReference type="Pfam" id="PF00196">
    <property type="entry name" value="GerE"/>
    <property type="match status" value="1"/>
</dbReference>
<reference evidence="8" key="5">
    <citation type="submission" date="2024-05" db="EMBL/GenBank/DDBJ databases">
        <title>Streptococcus macedonicus and Acinetobacter baumannii: co-inhabitants of the cheese production environment.</title>
        <authorList>
            <person name="Johnson J."/>
            <person name="Curtin C."/>
            <person name="Waite-Cusic J."/>
        </authorList>
    </citation>
    <scope>NUCLEOTIDE SEQUENCE</scope>
    <source>
        <strain evidence="8">E28</strain>
    </source>
</reference>
<keyword evidence="11" id="KW-1185">Reference proteome</keyword>
<dbReference type="EMBL" id="JAPHJC010000027">
    <property type="protein sequence ID" value="MCW8678332.1"/>
    <property type="molecule type" value="Genomic_DNA"/>
</dbReference>
<dbReference type="SUPFAM" id="SSF46894">
    <property type="entry name" value="C-terminal effector domain of the bipartite response regulators"/>
    <property type="match status" value="1"/>
</dbReference>
<dbReference type="SMART" id="SM00421">
    <property type="entry name" value="HTH_LUXR"/>
    <property type="match status" value="1"/>
</dbReference>
<dbReference type="OMA" id="EYENGQQ"/>
<keyword evidence="4" id="KW-0804">Transcription</keyword>
<evidence type="ECO:0000259" key="6">
    <source>
        <dbReference type="PROSITE" id="PS50043"/>
    </source>
</evidence>
<evidence type="ECO:0000313" key="8">
    <source>
        <dbReference type="EMBL" id="MCW8678332.1"/>
    </source>
</evidence>
<dbReference type="GO" id="GO:0003677">
    <property type="term" value="F:DNA binding"/>
    <property type="evidence" value="ECO:0007669"/>
    <property type="project" value="UniProtKB-KW"/>
</dbReference>
<reference evidence="9" key="2">
    <citation type="submission" date="2022-11" db="EMBL/GenBank/DDBJ databases">
        <title>Streptococcus macedonicus and Acinetobacter baumannii: co-inhabitants of the cheese production environment.</title>
        <authorList>
            <person name="Johnson J."/>
        </authorList>
    </citation>
    <scope>NUCLEOTIDE SEQUENCE</scope>
    <source>
        <strain evidence="9">E37</strain>
    </source>
</reference>
<evidence type="ECO:0000313" key="11">
    <source>
        <dbReference type="Proteomes" id="UP001209889"/>
    </source>
</evidence>
<dbReference type="InterPro" id="IPR039420">
    <property type="entry name" value="WalR-like"/>
</dbReference>
<accession>A0A1C3SLF0</accession>
<feature type="domain" description="Response regulatory" evidence="7">
    <location>
        <begin position="3"/>
        <end position="118"/>
    </location>
</feature>
<dbReference type="InterPro" id="IPR011006">
    <property type="entry name" value="CheY-like_superfamily"/>
</dbReference>
<dbReference type="PROSITE" id="PS50110">
    <property type="entry name" value="RESPONSE_REGULATORY"/>
    <property type="match status" value="1"/>
</dbReference>
<dbReference type="GO" id="GO:0000160">
    <property type="term" value="P:phosphorelay signal transduction system"/>
    <property type="evidence" value="ECO:0007669"/>
    <property type="project" value="InterPro"/>
</dbReference>
<evidence type="ECO:0000256" key="5">
    <source>
        <dbReference type="PROSITE-ProRule" id="PRU00169"/>
    </source>
</evidence>
<evidence type="ECO:0000259" key="7">
    <source>
        <dbReference type="PROSITE" id="PS50110"/>
    </source>
</evidence>
<feature type="modified residue" description="4-aspartylphosphate" evidence="5">
    <location>
        <position position="56"/>
    </location>
</feature>
<evidence type="ECO:0000313" key="9">
    <source>
        <dbReference type="EMBL" id="WAK63401.1"/>
    </source>
</evidence>
<dbReference type="InterPro" id="IPR001789">
    <property type="entry name" value="Sig_transdc_resp-reg_receiver"/>
</dbReference>
<proteinExistence type="predicted"/>
<reference evidence="11" key="1">
    <citation type="submission" date="2022-11" db="EMBL/GenBank/DDBJ databases">
        <title>Streptococcus macedonicus and Acinetobacter baumannii: co-inhabitants of the cheese production environment.</title>
        <authorList>
            <person name="Johnson J."/>
            <person name="Curtin C."/>
            <person name="Waite-Cusic J."/>
        </authorList>
    </citation>
    <scope>NUCLEOTIDE SEQUENCE [LARGE SCALE GENOMIC DNA]</scope>
    <source>
        <strain evidence="11">E28</strain>
    </source>
</reference>
<reference evidence="9" key="3">
    <citation type="submission" date="2022-11" db="EMBL/GenBank/DDBJ databases">
        <authorList>
            <person name="Johnson J.D."/>
        </authorList>
    </citation>
    <scope>NUCLEOTIDE SEQUENCE</scope>
    <source>
        <strain evidence="8">E28</strain>
        <strain evidence="9">E37</strain>
    </source>
</reference>
<feature type="domain" description="HTH luxR-type" evidence="6">
    <location>
        <begin position="140"/>
        <end position="205"/>
    </location>
</feature>
<evidence type="ECO:0000256" key="2">
    <source>
        <dbReference type="ARBA" id="ARBA00023015"/>
    </source>
</evidence>
<dbReference type="Gene3D" id="3.40.50.2300">
    <property type="match status" value="1"/>
</dbReference>
<evidence type="ECO:0000256" key="1">
    <source>
        <dbReference type="ARBA" id="ARBA00022553"/>
    </source>
</evidence>
<keyword evidence="3" id="KW-0238">DNA-binding</keyword>
<keyword evidence="1 5" id="KW-0597">Phosphoprotein</keyword>
<dbReference type="PRINTS" id="PR00038">
    <property type="entry name" value="HTHLUXR"/>
</dbReference>
<evidence type="ECO:0000313" key="10">
    <source>
        <dbReference type="Proteomes" id="UP001156410"/>
    </source>
</evidence>
<dbReference type="Proteomes" id="UP001209889">
    <property type="component" value="Unassembled WGS sequence"/>
</dbReference>
<dbReference type="EMBL" id="CP113440">
    <property type="protein sequence ID" value="WAK63401.1"/>
    <property type="molecule type" value="Genomic_DNA"/>
</dbReference>
<dbReference type="RefSeq" id="WP_014293733.1">
    <property type="nucleotide sequence ID" value="NZ_CP113440.1"/>
</dbReference>
<dbReference type="SUPFAM" id="SSF52172">
    <property type="entry name" value="CheY-like"/>
    <property type="match status" value="1"/>
</dbReference>
<organism evidence="9 10">
    <name type="scientific">Streptococcus macedonicus</name>
    <name type="common">Streptococcus gallolyticus macedonicus</name>
    <dbReference type="NCBI Taxonomy" id="59310"/>
    <lineage>
        <taxon>Bacteria</taxon>
        <taxon>Bacillati</taxon>
        <taxon>Bacillota</taxon>
        <taxon>Bacilli</taxon>
        <taxon>Lactobacillales</taxon>
        <taxon>Streptococcaceae</taxon>
        <taxon>Streptococcus</taxon>
    </lineage>
</organism>